<gene>
    <name evidence="2" type="ORF">ABVT43_06220</name>
</gene>
<accession>A0ABV2BS55</accession>
<reference evidence="2 3" key="1">
    <citation type="submission" date="2024-06" db="EMBL/GenBank/DDBJ databases">
        <authorList>
            <person name="Li F."/>
        </authorList>
    </citation>
    <scope>NUCLEOTIDE SEQUENCE [LARGE SCALE GENOMIC DNA]</scope>
    <source>
        <strain evidence="2 3">GXAS 311</strain>
    </source>
</reference>
<keyword evidence="1" id="KW-1133">Transmembrane helix</keyword>
<sequence length="94" mass="10760">MKTLKSNLQRLILIVSMSIPFTAVAEVTINGFASIRAGKIFGYENQNPEIGDLYTTDDLHLRMKVYLLCSFPLIWVMVYQQQSNSCRKELTTLK</sequence>
<name>A0ABV2BS55_9GAMM</name>
<evidence type="ECO:0000313" key="2">
    <source>
        <dbReference type="EMBL" id="MET1254711.1"/>
    </source>
</evidence>
<evidence type="ECO:0000313" key="3">
    <source>
        <dbReference type="Proteomes" id="UP001548189"/>
    </source>
</evidence>
<dbReference type="EMBL" id="JBEVCJ010000005">
    <property type="protein sequence ID" value="MET1254711.1"/>
    <property type="molecule type" value="Genomic_DNA"/>
</dbReference>
<keyword evidence="1" id="KW-0812">Transmembrane</keyword>
<feature type="transmembrane region" description="Helical" evidence="1">
    <location>
        <begin position="12"/>
        <end position="33"/>
    </location>
</feature>
<organism evidence="2 3">
    <name type="scientific">Aliikangiella maris</name>
    <dbReference type="NCBI Taxonomy" id="3162458"/>
    <lineage>
        <taxon>Bacteria</taxon>
        <taxon>Pseudomonadati</taxon>
        <taxon>Pseudomonadota</taxon>
        <taxon>Gammaproteobacteria</taxon>
        <taxon>Oceanospirillales</taxon>
        <taxon>Pleioneaceae</taxon>
        <taxon>Aliikangiella</taxon>
    </lineage>
</organism>
<proteinExistence type="predicted"/>
<keyword evidence="3" id="KW-1185">Reference proteome</keyword>
<dbReference type="Proteomes" id="UP001548189">
    <property type="component" value="Unassembled WGS sequence"/>
</dbReference>
<evidence type="ECO:0000256" key="1">
    <source>
        <dbReference type="SAM" id="Phobius"/>
    </source>
</evidence>
<feature type="transmembrane region" description="Helical" evidence="1">
    <location>
        <begin position="63"/>
        <end position="79"/>
    </location>
</feature>
<keyword evidence="1" id="KW-0472">Membrane</keyword>
<protein>
    <submittedName>
        <fullName evidence="2">Uncharacterized protein</fullName>
    </submittedName>
</protein>
<comment type="caution">
    <text evidence="2">The sequence shown here is derived from an EMBL/GenBank/DDBJ whole genome shotgun (WGS) entry which is preliminary data.</text>
</comment>